<keyword evidence="5 7" id="KW-0449">Lipoprotein</keyword>
<evidence type="ECO:0000256" key="1">
    <source>
        <dbReference type="ARBA" id="ARBA00022729"/>
    </source>
</evidence>
<comment type="function">
    <text evidence="6">Together with LptD, is involved in the assembly of lipopolysaccharide (LPS) at the surface of the outer membrane. Required for the proper assembly of LptD. Binds LPS and may serve as the LPS recognition site at the outer membrane.</text>
</comment>
<dbReference type="GO" id="GO:0043165">
    <property type="term" value="P:Gram-negative-bacterium-type cell outer membrane assembly"/>
    <property type="evidence" value="ECO:0007669"/>
    <property type="project" value="UniProtKB-UniRule"/>
</dbReference>
<protein>
    <recommendedName>
        <fullName evidence="6">LPS-assembly lipoprotein LptE</fullName>
    </recommendedName>
</protein>
<keyword evidence="4 6" id="KW-0998">Cell outer membrane</keyword>
<name>A0A451DLY0_9GAMM</name>
<comment type="similarity">
    <text evidence="6">Belongs to the LptE lipoprotein family.</text>
</comment>
<evidence type="ECO:0000256" key="6">
    <source>
        <dbReference type="HAMAP-Rule" id="MF_01186"/>
    </source>
</evidence>
<evidence type="ECO:0000256" key="2">
    <source>
        <dbReference type="ARBA" id="ARBA00023136"/>
    </source>
</evidence>
<dbReference type="HAMAP" id="MF_01186">
    <property type="entry name" value="LPS_assembly_LptE"/>
    <property type="match status" value="1"/>
</dbReference>
<evidence type="ECO:0000313" key="7">
    <source>
        <dbReference type="EMBL" id="VFP87734.1"/>
    </source>
</evidence>
<evidence type="ECO:0000256" key="3">
    <source>
        <dbReference type="ARBA" id="ARBA00023139"/>
    </source>
</evidence>
<keyword evidence="2 6" id="KW-0472">Membrane</keyword>
<dbReference type="Pfam" id="PF04390">
    <property type="entry name" value="LptE"/>
    <property type="match status" value="1"/>
</dbReference>
<reference evidence="7 8" key="1">
    <citation type="submission" date="2019-02" db="EMBL/GenBank/DDBJ databases">
        <authorList>
            <person name="Manzano-Marin A."/>
            <person name="Manzano-Marin A."/>
        </authorList>
    </citation>
    <scope>NUCLEOTIDE SEQUENCE [LARGE SCALE GENOMIC DNA]</scope>
    <source>
        <strain evidence="7 8">ErCisplendens</strain>
    </source>
</reference>
<sequence precursor="true">MKKLLVALFLGIFIWGTNGCGYHRYHAIEIPFGMKTLVLDTEDPYGPLAMTLHEALQLHNIHVIKRKRKNIKISSIRLQKEEISRNALSIFSDGKTSEYSITMTIFIQMIIPHKGIYPITSTVSRSFFDHPYAPLAKDTEQSIIISDMRMQAVENLIHQFLKTYYTANHTTIKLHDS</sequence>
<dbReference type="OrthoDB" id="5801564at2"/>
<dbReference type="GO" id="GO:1990351">
    <property type="term" value="C:transporter complex"/>
    <property type="evidence" value="ECO:0007669"/>
    <property type="project" value="TreeGrafter"/>
</dbReference>
<comment type="subunit">
    <text evidence="6">Component of the lipopolysaccharide transport and assembly complex. Interacts with LptD.</text>
</comment>
<dbReference type="InterPro" id="IPR007485">
    <property type="entry name" value="LPS_assembly_LptE"/>
</dbReference>
<dbReference type="GO" id="GO:0009279">
    <property type="term" value="C:cell outer membrane"/>
    <property type="evidence" value="ECO:0007669"/>
    <property type="project" value="UniProtKB-UniRule"/>
</dbReference>
<organism evidence="7 8">
    <name type="scientific">Candidatus Erwinia haradaeae</name>
    <dbReference type="NCBI Taxonomy" id="1922217"/>
    <lineage>
        <taxon>Bacteria</taxon>
        <taxon>Pseudomonadati</taxon>
        <taxon>Pseudomonadota</taxon>
        <taxon>Gammaproteobacteria</taxon>
        <taxon>Enterobacterales</taxon>
        <taxon>Erwiniaceae</taxon>
        <taxon>Erwinia</taxon>
    </lineage>
</organism>
<dbReference type="PANTHER" id="PTHR38098">
    <property type="entry name" value="LPS-ASSEMBLY LIPOPROTEIN LPTE"/>
    <property type="match status" value="1"/>
</dbReference>
<evidence type="ECO:0000256" key="5">
    <source>
        <dbReference type="ARBA" id="ARBA00023288"/>
    </source>
</evidence>
<dbReference type="PANTHER" id="PTHR38098:SF1">
    <property type="entry name" value="LPS-ASSEMBLY LIPOPROTEIN LPTE"/>
    <property type="match status" value="1"/>
</dbReference>
<accession>A0A451DLY0</accession>
<dbReference type="GO" id="GO:0015920">
    <property type="term" value="P:lipopolysaccharide transport"/>
    <property type="evidence" value="ECO:0007669"/>
    <property type="project" value="TreeGrafter"/>
</dbReference>
<keyword evidence="3" id="KW-0564">Palmitate</keyword>
<dbReference type="Proteomes" id="UP000294392">
    <property type="component" value="Chromosome"/>
</dbReference>
<gene>
    <name evidence="6 7" type="primary">lptE</name>
    <name evidence="7" type="ORF">ERCISPPA3004_294</name>
</gene>
<keyword evidence="1" id="KW-0732">Signal</keyword>
<proteinExistence type="inferred from homology"/>
<dbReference type="AlphaFoldDB" id="A0A451DLY0"/>
<dbReference type="Gene3D" id="3.30.160.150">
    <property type="entry name" value="Lipoprotein like domain"/>
    <property type="match status" value="1"/>
</dbReference>
<evidence type="ECO:0000256" key="4">
    <source>
        <dbReference type="ARBA" id="ARBA00023237"/>
    </source>
</evidence>
<dbReference type="GO" id="GO:0001530">
    <property type="term" value="F:lipopolysaccharide binding"/>
    <property type="evidence" value="ECO:0007669"/>
    <property type="project" value="TreeGrafter"/>
</dbReference>
<dbReference type="EMBL" id="LR217735">
    <property type="protein sequence ID" value="VFP87734.1"/>
    <property type="molecule type" value="Genomic_DNA"/>
</dbReference>
<dbReference type="RefSeq" id="WP_157990359.1">
    <property type="nucleotide sequence ID" value="NZ_LR217735.1"/>
</dbReference>
<evidence type="ECO:0000313" key="8">
    <source>
        <dbReference type="Proteomes" id="UP000294392"/>
    </source>
</evidence>